<organism evidence="1 2">
    <name type="scientific">Elysia marginata</name>
    <dbReference type="NCBI Taxonomy" id="1093978"/>
    <lineage>
        <taxon>Eukaryota</taxon>
        <taxon>Metazoa</taxon>
        <taxon>Spiralia</taxon>
        <taxon>Lophotrochozoa</taxon>
        <taxon>Mollusca</taxon>
        <taxon>Gastropoda</taxon>
        <taxon>Heterobranchia</taxon>
        <taxon>Euthyneura</taxon>
        <taxon>Panpulmonata</taxon>
        <taxon>Sacoglossa</taxon>
        <taxon>Placobranchoidea</taxon>
        <taxon>Plakobranchidae</taxon>
        <taxon>Elysia</taxon>
    </lineage>
</organism>
<dbReference type="Gene3D" id="2.60.40.10">
    <property type="entry name" value="Immunoglobulins"/>
    <property type="match status" value="1"/>
</dbReference>
<proteinExistence type="predicted"/>
<protein>
    <recommendedName>
        <fullName evidence="3">Ig-like domain-containing protein</fullName>
    </recommendedName>
</protein>
<evidence type="ECO:0008006" key="3">
    <source>
        <dbReference type="Google" id="ProtNLM"/>
    </source>
</evidence>
<dbReference type="Proteomes" id="UP000762676">
    <property type="component" value="Unassembled WGS sequence"/>
</dbReference>
<evidence type="ECO:0000313" key="1">
    <source>
        <dbReference type="EMBL" id="GFS17352.1"/>
    </source>
</evidence>
<accession>A0AAV4J8P9</accession>
<evidence type="ECO:0000313" key="2">
    <source>
        <dbReference type="Proteomes" id="UP000762676"/>
    </source>
</evidence>
<keyword evidence="2" id="KW-1185">Reference proteome</keyword>
<dbReference type="AlphaFoldDB" id="A0AAV4J8P9"/>
<name>A0AAV4J8P9_9GAST</name>
<comment type="caution">
    <text evidence="1">The sequence shown here is derived from an EMBL/GenBank/DDBJ whole genome shotgun (WGS) entry which is preliminary data.</text>
</comment>
<gene>
    <name evidence="1" type="ORF">ElyMa_001495300</name>
</gene>
<sequence>MASGVASPLIIKCDPEVLGERYWTLILRVRISRMLKQSGEVQVIADEDFKTGRRQVANPANRSWTFVTYGRDVRGKPATGQNAADKKGISWEIHDPKCADSGVYQCTLIASVHWDKSITLQTYSGQQMINSRDMRNIKITVTPFRLYNIFSRSDSVTLMCTVDAYHKVVFTWSSRRSDVREFEVETEGVSNAFWVRDSPNSSESDCRSQRYITSLTIQVAQREAGNYAFRCTAKYIGATDDYSAYSWLNFGNVTRKYLYQGRFIIAFSSSFVQSSL</sequence>
<reference evidence="1 2" key="1">
    <citation type="journal article" date="2021" name="Elife">
        <title>Chloroplast acquisition without the gene transfer in kleptoplastic sea slugs, Plakobranchus ocellatus.</title>
        <authorList>
            <person name="Maeda T."/>
            <person name="Takahashi S."/>
            <person name="Yoshida T."/>
            <person name="Shimamura S."/>
            <person name="Takaki Y."/>
            <person name="Nagai Y."/>
            <person name="Toyoda A."/>
            <person name="Suzuki Y."/>
            <person name="Arimoto A."/>
            <person name="Ishii H."/>
            <person name="Satoh N."/>
            <person name="Nishiyama T."/>
            <person name="Hasebe M."/>
            <person name="Maruyama T."/>
            <person name="Minagawa J."/>
            <person name="Obokata J."/>
            <person name="Shigenobu S."/>
        </authorList>
    </citation>
    <scope>NUCLEOTIDE SEQUENCE [LARGE SCALE GENOMIC DNA]</scope>
</reference>
<dbReference type="InterPro" id="IPR013783">
    <property type="entry name" value="Ig-like_fold"/>
</dbReference>
<dbReference type="EMBL" id="BMAT01002952">
    <property type="protein sequence ID" value="GFS17352.1"/>
    <property type="molecule type" value="Genomic_DNA"/>
</dbReference>